<evidence type="ECO:0000313" key="1">
    <source>
        <dbReference type="EMBL" id="CAR99147.1"/>
    </source>
</evidence>
<dbReference type="KEGG" id="cbr:CBG_25704"/>
<dbReference type="CTD" id="68917186"/>
<reference evidence="1 2" key="2">
    <citation type="journal article" date="2011" name="PLoS Genet.">
        <title>Caenorhabditis briggsae recombinant inbred line genotypes reveal inter-strain incompatibility and the evolution of recombination.</title>
        <authorList>
            <person name="Ross J.A."/>
            <person name="Koboldt D.C."/>
            <person name="Staisch J.E."/>
            <person name="Chamberlin H.M."/>
            <person name="Gupta B.P."/>
            <person name="Miller R.D."/>
            <person name="Baird S.E."/>
            <person name="Haag E.S."/>
        </authorList>
    </citation>
    <scope>NUCLEOTIDE SEQUENCE [LARGE SCALE GENOMIC DNA]</scope>
    <source>
        <strain evidence="1 2">AF16</strain>
    </source>
</reference>
<dbReference type="InParanoid" id="B6IGW7"/>
<protein>
    <submittedName>
        <fullName evidence="1">Protein CBG25704</fullName>
    </submittedName>
</protein>
<gene>
    <name evidence="1 3" type="ORF">CBG25704</name>
    <name evidence="1" type="ORF">CBG_25704</name>
</gene>
<dbReference type="Proteomes" id="UP000008549">
    <property type="component" value="Unassembled WGS sequence"/>
</dbReference>
<organism evidence="1 2">
    <name type="scientific">Caenorhabditis briggsae</name>
    <dbReference type="NCBI Taxonomy" id="6238"/>
    <lineage>
        <taxon>Eukaryota</taxon>
        <taxon>Metazoa</taxon>
        <taxon>Ecdysozoa</taxon>
        <taxon>Nematoda</taxon>
        <taxon>Chromadorea</taxon>
        <taxon>Rhabditida</taxon>
        <taxon>Rhabditina</taxon>
        <taxon>Rhabditomorpha</taxon>
        <taxon>Rhabditoidea</taxon>
        <taxon>Rhabditidae</taxon>
        <taxon>Peloderinae</taxon>
        <taxon>Caenorhabditis</taxon>
    </lineage>
</organism>
<sequence length="181" mass="21049">MFPNTSVWMMREKKIIRTLESSRRAIDSQRDAPMLPKTNLVKYLAAYQQQLLAVSGINLPPAMLPKIPPTSPKSVEGVPDFQRRLWAACRCTNTRLYQNGNPMFGSKFLFNKFNGGFPMKVEKCPIDGFRFYKMNFEGSQKDAQEYWRALTRDRKRIWKSRAVEVRDEQVKQLLIGIIRIG</sequence>
<dbReference type="EMBL" id="HE600965">
    <property type="protein sequence ID" value="CAR99147.1"/>
    <property type="molecule type" value="Genomic_DNA"/>
</dbReference>
<dbReference type="WormBase" id="CBG25704">
    <property type="protein sequence ID" value="CBP48674"/>
    <property type="gene ID" value="WBGene00087118"/>
</dbReference>
<name>B6IGW7_CAEBR</name>
<keyword evidence="2" id="KW-1185">Reference proteome</keyword>
<dbReference type="GeneID" id="68917186"/>
<evidence type="ECO:0000313" key="3">
    <source>
        <dbReference type="WormBase" id="CBG25704"/>
    </source>
</evidence>
<dbReference type="RefSeq" id="XP_045098714.1">
    <property type="nucleotide sequence ID" value="XM_045242970.1"/>
</dbReference>
<accession>B6IGW7</accession>
<dbReference type="HOGENOM" id="CLU_1490301_0_0_1"/>
<dbReference type="AlphaFoldDB" id="B6IGW7"/>
<reference evidence="1 2" key="1">
    <citation type="journal article" date="2003" name="PLoS Biol.">
        <title>The genome sequence of Caenorhabditis briggsae: a platform for comparative genomics.</title>
        <authorList>
            <person name="Stein L.D."/>
            <person name="Bao Z."/>
            <person name="Blasiar D."/>
            <person name="Blumenthal T."/>
            <person name="Brent M.R."/>
            <person name="Chen N."/>
            <person name="Chinwalla A."/>
            <person name="Clarke L."/>
            <person name="Clee C."/>
            <person name="Coghlan A."/>
            <person name="Coulson A."/>
            <person name="D'Eustachio P."/>
            <person name="Fitch D.H."/>
            <person name="Fulton L.A."/>
            <person name="Fulton R.E."/>
            <person name="Griffiths-Jones S."/>
            <person name="Harris T.W."/>
            <person name="Hillier L.W."/>
            <person name="Kamath R."/>
            <person name="Kuwabara P.E."/>
            <person name="Mardis E.R."/>
            <person name="Marra M.A."/>
            <person name="Miner T.L."/>
            <person name="Minx P."/>
            <person name="Mullikin J.C."/>
            <person name="Plumb R.W."/>
            <person name="Rogers J."/>
            <person name="Schein J.E."/>
            <person name="Sohrmann M."/>
            <person name="Spieth J."/>
            <person name="Stajich J.E."/>
            <person name="Wei C."/>
            <person name="Willey D."/>
            <person name="Wilson R.K."/>
            <person name="Durbin R."/>
            <person name="Waterston R.H."/>
        </authorList>
    </citation>
    <scope>NUCLEOTIDE SEQUENCE [LARGE SCALE GENOMIC DNA]</scope>
    <source>
        <strain evidence="1 2">AF16</strain>
    </source>
</reference>
<evidence type="ECO:0000313" key="2">
    <source>
        <dbReference type="Proteomes" id="UP000008549"/>
    </source>
</evidence>
<proteinExistence type="predicted"/>